<dbReference type="InterPro" id="IPR029066">
    <property type="entry name" value="PLP-binding_barrel"/>
</dbReference>
<name>A0ABV9Z3H8_9HYPH</name>
<dbReference type="PRINTS" id="PR00992">
    <property type="entry name" value="ALARACEMASE"/>
</dbReference>
<sequence>MIDPFTGPPDLETGSRLTIDLGALQSNWKHLASCAGEAECAAVVKADAYGIGIRPAVRALWQAGARTFFVALPFEARAVREELPDAAIYVLGGLAPGSSPILAEIKAHPVLGSLPEIDEWELFAKENGIAGEAAIHVDTGMNRLGLSFAETQDVAKRYAGGNLAFRPSLIMSHLACGEDADHPLTEHQIESFGNVAADFPGVPASLANSAGTLQGGAFVFDLCRPGIALYGGHPLGGDNPLKPVVLFDARVIQVREVDEGETVGYGATETARRPSRVAVVSAGYADGFMRAAGSSDDRRGADAIVAGKRCPLIGRVSMDLIAVDVTDLAPDAVRRGDFVTLIGDGITIDEVGARANTIGYEILTGLGSRFARIYIG</sequence>
<evidence type="ECO:0000256" key="5">
    <source>
        <dbReference type="ARBA" id="ARBA00022898"/>
    </source>
</evidence>
<feature type="active site" description="Proton acceptor; specific for L-alanine" evidence="7">
    <location>
        <position position="265"/>
    </location>
</feature>
<protein>
    <recommendedName>
        <fullName evidence="4 7">Alanine racemase</fullName>
        <ecNumber evidence="4 7">5.1.1.1</ecNumber>
    </recommendedName>
</protein>
<dbReference type="Proteomes" id="UP001595796">
    <property type="component" value="Unassembled WGS sequence"/>
</dbReference>
<comment type="catalytic activity">
    <reaction evidence="1 7">
        <text>L-alanine = D-alanine</text>
        <dbReference type="Rhea" id="RHEA:20249"/>
        <dbReference type="ChEBI" id="CHEBI:57416"/>
        <dbReference type="ChEBI" id="CHEBI:57972"/>
        <dbReference type="EC" id="5.1.1.1"/>
    </reaction>
</comment>
<evidence type="ECO:0000256" key="1">
    <source>
        <dbReference type="ARBA" id="ARBA00000316"/>
    </source>
</evidence>
<dbReference type="PROSITE" id="PS00395">
    <property type="entry name" value="ALANINE_RACEMASE"/>
    <property type="match status" value="1"/>
</dbReference>
<evidence type="ECO:0000256" key="6">
    <source>
        <dbReference type="ARBA" id="ARBA00023235"/>
    </source>
</evidence>
<feature type="binding site" evidence="7">
    <location>
        <position position="318"/>
    </location>
    <ligand>
        <name>substrate</name>
    </ligand>
</feature>
<evidence type="ECO:0000259" key="8">
    <source>
        <dbReference type="SMART" id="SM01005"/>
    </source>
</evidence>
<dbReference type="EMBL" id="JBHSJF010000006">
    <property type="protein sequence ID" value="MFC5069139.1"/>
    <property type="molecule type" value="Genomic_DNA"/>
</dbReference>
<dbReference type="Pfam" id="PF01168">
    <property type="entry name" value="Ala_racemase_N"/>
    <property type="match status" value="1"/>
</dbReference>
<evidence type="ECO:0000256" key="3">
    <source>
        <dbReference type="ARBA" id="ARBA00007880"/>
    </source>
</evidence>
<dbReference type="Pfam" id="PF00842">
    <property type="entry name" value="Ala_racemase_C"/>
    <property type="match status" value="1"/>
</dbReference>
<dbReference type="SMART" id="SM01005">
    <property type="entry name" value="Ala_racemase_C"/>
    <property type="match status" value="1"/>
</dbReference>
<feature type="modified residue" description="N6-(pyridoxal phosphate)lysine" evidence="7">
    <location>
        <position position="45"/>
    </location>
</feature>
<accession>A0ABV9Z3H8</accession>
<reference evidence="10" key="1">
    <citation type="journal article" date="2019" name="Int. J. Syst. Evol. Microbiol.">
        <title>The Global Catalogue of Microorganisms (GCM) 10K type strain sequencing project: providing services to taxonomists for standard genome sequencing and annotation.</title>
        <authorList>
            <consortium name="The Broad Institute Genomics Platform"/>
            <consortium name="The Broad Institute Genome Sequencing Center for Infectious Disease"/>
            <person name="Wu L."/>
            <person name="Ma J."/>
        </authorList>
    </citation>
    <scope>NUCLEOTIDE SEQUENCE [LARGE SCALE GENOMIC DNA]</scope>
    <source>
        <strain evidence="10">CGMCC 1.16444</strain>
    </source>
</reference>
<comment type="cofactor">
    <cofactor evidence="2 7">
        <name>pyridoxal 5'-phosphate</name>
        <dbReference type="ChEBI" id="CHEBI:597326"/>
    </cofactor>
</comment>
<evidence type="ECO:0000313" key="10">
    <source>
        <dbReference type="Proteomes" id="UP001595796"/>
    </source>
</evidence>
<dbReference type="InterPro" id="IPR000821">
    <property type="entry name" value="Ala_racemase"/>
</dbReference>
<dbReference type="InterPro" id="IPR011079">
    <property type="entry name" value="Ala_racemase_C"/>
</dbReference>
<feature type="binding site" evidence="7">
    <location>
        <position position="143"/>
    </location>
    <ligand>
        <name>substrate</name>
    </ligand>
</feature>
<proteinExistence type="inferred from homology"/>
<dbReference type="InterPro" id="IPR009006">
    <property type="entry name" value="Ala_racemase/Decarboxylase_C"/>
</dbReference>
<evidence type="ECO:0000313" key="9">
    <source>
        <dbReference type="EMBL" id="MFC5069139.1"/>
    </source>
</evidence>
<dbReference type="SUPFAM" id="SSF51419">
    <property type="entry name" value="PLP-binding barrel"/>
    <property type="match status" value="1"/>
</dbReference>
<keyword evidence="10" id="KW-1185">Reference proteome</keyword>
<keyword evidence="5 7" id="KW-0663">Pyridoxal phosphate</keyword>
<dbReference type="NCBIfam" id="TIGR00492">
    <property type="entry name" value="alr"/>
    <property type="match status" value="1"/>
</dbReference>
<dbReference type="SUPFAM" id="SSF50621">
    <property type="entry name" value="Alanine racemase C-terminal domain-like"/>
    <property type="match status" value="1"/>
</dbReference>
<feature type="domain" description="Alanine racemase C-terminal" evidence="8">
    <location>
        <begin position="244"/>
        <end position="375"/>
    </location>
</feature>
<dbReference type="Gene3D" id="3.20.20.10">
    <property type="entry name" value="Alanine racemase"/>
    <property type="match status" value="1"/>
</dbReference>
<comment type="function">
    <text evidence="7">Catalyzes the interconversion of L-alanine and D-alanine. May also act on other amino acids.</text>
</comment>
<dbReference type="RefSeq" id="WP_114957732.1">
    <property type="nucleotide sequence ID" value="NZ_JBHSJF010000006.1"/>
</dbReference>
<dbReference type="EC" id="5.1.1.1" evidence="4 7"/>
<dbReference type="GO" id="GO:0008784">
    <property type="term" value="F:alanine racemase activity"/>
    <property type="evidence" value="ECO:0007669"/>
    <property type="project" value="UniProtKB-EC"/>
</dbReference>
<organism evidence="9 10">
    <name type="scientific">Flaviflagellibacter deserti</name>
    <dbReference type="NCBI Taxonomy" id="2267266"/>
    <lineage>
        <taxon>Bacteria</taxon>
        <taxon>Pseudomonadati</taxon>
        <taxon>Pseudomonadota</taxon>
        <taxon>Alphaproteobacteria</taxon>
        <taxon>Hyphomicrobiales</taxon>
        <taxon>Flaviflagellibacter</taxon>
    </lineage>
</organism>
<comment type="similarity">
    <text evidence="3 7">Belongs to the alanine racemase family.</text>
</comment>
<gene>
    <name evidence="9" type="primary">alr</name>
    <name evidence="9" type="ORF">ACFPFW_14065</name>
</gene>
<dbReference type="Gene3D" id="2.40.37.10">
    <property type="entry name" value="Lyase, Ornithine Decarboxylase, Chain A, domain 1"/>
    <property type="match status" value="1"/>
</dbReference>
<evidence type="ECO:0000256" key="7">
    <source>
        <dbReference type="HAMAP-Rule" id="MF_01201"/>
    </source>
</evidence>
<dbReference type="PANTHER" id="PTHR30511:SF0">
    <property type="entry name" value="ALANINE RACEMASE, CATABOLIC-RELATED"/>
    <property type="match status" value="1"/>
</dbReference>
<comment type="pathway">
    <text evidence="7">Amino-acid biosynthesis; D-alanine biosynthesis; D-alanine from L-alanine: step 1/1.</text>
</comment>
<dbReference type="CDD" id="cd00430">
    <property type="entry name" value="PLPDE_III_AR"/>
    <property type="match status" value="1"/>
</dbReference>
<dbReference type="PANTHER" id="PTHR30511">
    <property type="entry name" value="ALANINE RACEMASE"/>
    <property type="match status" value="1"/>
</dbReference>
<feature type="active site" description="Proton acceptor; specific for D-alanine" evidence="7">
    <location>
        <position position="45"/>
    </location>
</feature>
<dbReference type="HAMAP" id="MF_01201">
    <property type="entry name" value="Ala_racemase"/>
    <property type="match status" value="1"/>
</dbReference>
<evidence type="ECO:0000256" key="4">
    <source>
        <dbReference type="ARBA" id="ARBA00013089"/>
    </source>
</evidence>
<dbReference type="InterPro" id="IPR020622">
    <property type="entry name" value="Ala_racemase_pyridoxalP-BS"/>
</dbReference>
<keyword evidence="6 7" id="KW-0413">Isomerase</keyword>
<comment type="caution">
    <text evidence="9">The sequence shown here is derived from an EMBL/GenBank/DDBJ whole genome shotgun (WGS) entry which is preliminary data.</text>
</comment>
<evidence type="ECO:0000256" key="2">
    <source>
        <dbReference type="ARBA" id="ARBA00001933"/>
    </source>
</evidence>
<dbReference type="InterPro" id="IPR001608">
    <property type="entry name" value="Ala_racemase_N"/>
</dbReference>